<dbReference type="NCBIfam" id="NF041646">
    <property type="entry name" value="VC0807_fam"/>
    <property type="match status" value="1"/>
</dbReference>
<dbReference type="Proteomes" id="UP001553843">
    <property type="component" value="Unassembled WGS sequence"/>
</dbReference>
<keyword evidence="1" id="KW-0812">Transmembrane</keyword>
<name>A0ABV3LPF2_9ACTN</name>
<gene>
    <name evidence="2" type="ORF">AB0887_05060</name>
</gene>
<sequence length="241" mass="25134">MSQFATEAAAPAPAATAADDVRKARIESFKPLVLDALLPTVLYYLLNKGFGMGALGALAWSSVVPAGRTAWGLVRQRRVNGLAALILTANVVGLLLGLTSGDARFMLAKDSGITAAVGIAVLVSVCAGRPLMTVALQPWVTKANAGRLAAWERLSAGRGQFARLERKFSVMWGGALFAEAMLRVVGAYTLSVDTMVWAGGVIATVTFTLMIFVSGALVIGPMEKMVGAELREPARTGTPAG</sequence>
<feature type="transmembrane region" description="Helical" evidence="1">
    <location>
        <begin position="196"/>
        <end position="219"/>
    </location>
</feature>
<feature type="transmembrane region" description="Helical" evidence="1">
    <location>
        <begin position="112"/>
        <end position="132"/>
    </location>
</feature>
<proteinExistence type="predicted"/>
<reference evidence="2 3" key="1">
    <citation type="submission" date="2024-06" db="EMBL/GenBank/DDBJ databases">
        <title>The Natural Products Discovery Center: Release of the First 8490 Sequenced Strains for Exploring Actinobacteria Biosynthetic Diversity.</title>
        <authorList>
            <person name="Kalkreuter E."/>
            <person name="Kautsar S.A."/>
            <person name="Yang D."/>
            <person name="Bader C.D."/>
            <person name="Teijaro C.N."/>
            <person name="Fluegel L."/>
            <person name="Davis C.M."/>
            <person name="Simpson J.R."/>
            <person name="Lauterbach L."/>
            <person name="Steele A.D."/>
            <person name="Gui C."/>
            <person name="Meng S."/>
            <person name="Li G."/>
            <person name="Viehrig K."/>
            <person name="Ye F."/>
            <person name="Su P."/>
            <person name="Kiefer A.F."/>
            <person name="Nichols A."/>
            <person name="Cepeda A.J."/>
            <person name="Yan W."/>
            <person name="Fan B."/>
            <person name="Jiang Y."/>
            <person name="Adhikari A."/>
            <person name="Zheng C.-J."/>
            <person name="Schuster L."/>
            <person name="Cowan T.M."/>
            <person name="Smanski M.J."/>
            <person name="Chevrette M.G."/>
            <person name="De Carvalho L.P.S."/>
            <person name="Shen B."/>
        </authorList>
    </citation>
    <scope>NUCLEOTIDE SEQUENCE [LARGE SCALE GENOMIC DNA]</scope>
    <source>
        <strain evidence="2 3">NPDC047833</strain>
    </source>
</reference>
<accession>A0ABV3LPF2</accession>
<keyword evidence="1" id="KW-0472">Membrane</keyword>
<feature type="transmembrane region" description="Helical" evidence="1">
    <location>
        <begin position="81"/>
        <end position="100"/>
    </location>
</feature>
<dbReference type="EMBL" id="JBEYRS010000001">
    <property type="protein sequence ID" value="MEW2361333.1"/>
    <property type="molecule type" value="Genomic_DNA"/>
</dbReference>
<evidence type="ECO:0000313" key="3">
    <source>
        <dbReference type="Proteomes" id="UP001553843"/>
    </source>
</evidence>
<protein>
    <submittedName>
        <fullName evidence="2">VC0807 family protein</fullName>
    </submittedName>
</protein>
<comment type="caution">
    <text evidence="2">The sequence shown here is derived from an EMBL/GenBank/DDBJ whole genome shotgun (WGS) entry which is preliminary data.</text>
</comment>
<feature type="transmembrane region" description="Helical" evidence="1">
    <location>
        <begin position="168"/>
        <end position="190"/>
    </location>
</feature>
<evidence type="ECO:0000313" key="2">
    <source>
        <dbReference type="EMBL" id="MEW2361333.1"/>
    </source>
</evidence>
<organism evidence="2 3">
    <name type="scientific">Streptomyces huasconensis</name>
    <dbReference type="NCBI Taxonomy" id="1854574"/>
    <lineage>
        <taxon>Bacteria</taxon>
        <taxon>Bacillati</taxon>
        <taxon>Actinomycetota</taxon>
        <taxon>Actinomycetes</taxon>
        <taxon>Kitasatosporales</taxon>
        <taxon>Streptomycetaceae</taxon>
        <taxon>Streptomyces</taxon>
    </lineage>
</organism>
<evidence type="ECO:0000256" key="1">
    <source>
        <dbReference type="SAM" id="Phobius"/>
    </source>
</evidence>
<keyword evidence="1" id="KW-1133">Transmembrane helix</keyword>
<dbReference type="RefSeq" id="WP_359776043.1">
    <property type="nucleotide sequence ID" value="NZ_JBEYRR010000003.1"/>
</dbReference>
<keyword evidence="3" id="KW-1185">Reference proteome</keyword>